<dbReference type="Pfam" id="PF13920">
    <property type="entry name" value="zf-C3HC4_3"/>
    <property type="match status" value="1"/>
</dbReference>
<dbReference type="Gene3D" id="2.10.25.10">
    <property type="entry name" value="Laminin"/>
    <property type="match status" value="1"/>
</dbReference>
<evidence type="ECO:0000256" key="4">
    <source>
        <dbReference type="PROSITE-ProRule" id="PRU00175"/>
    </source>
</evidence>
<evidence type="ECO:0000256" key="1">
    <source>
        <dbReference type="ARBA" id="ARBA00022723"/>
    </source>
</evidence>
<feature type="region of interest" description="Disordered" evidence="5">
    <location>
        <begin position="378"/>
        <end position="436"/>
    </location>
</feature>
<feature type="region of interest" description="Disordered" evidence="5">
    <location>
        <begin position="452"/>
        <end position="471"/>
    </location>
</feature>
<feature type="compositionally biased region" description="Pro residues" evidence="5">
    <location>
        <begin position="455"/>
        <end position="466"/>
    </location>
</feature>
<dbReference type="Proteomes" id="UP000612055">
    <property type="component" value="Unassembled WGS sequence"/>
</dbReference>
<evidence type="ECO:0000313" key="8">
    <source>
        <dbReference type="EMBL" id="KAG2499753.1"/>
    </source>
</evidence>
<evidence type="ECO:0000313" key="9">
    <source>
        <dbReference type="Proteomes" id="UP000612055"/>
    </source>
</evidence>
<dbReference type="InterPro" id="IPR051728">
    <property type="entry name" value="RING-FYVE_E3_ubiquitin-ligase"/>
</dbReference>
<name>A0A836C599_9CHLO</name>
<evidence type="ECO:0000259" key="7">
    <source>
        <dbReference type="PROSITE" id="PS50089"/>
    </source>
</evidence>
<dbReference type="PROSITE" id="PS01186">
    <property type="entry name" value="EGF_2"/>
    <property type="match status" value="1"/>
</dbReference>
<dbReference type="Gene3D" id="3.30.40.10">
    <property type="entry name" value="Zinc/RING finger domain, C3HC4 (zinc finger)"/>
    <property type="match status" value="1"/>
</dbReference>
<dbReference type="InterPro" id="IPR001841">
    <property type="entry name" value="Znf_RING"/>
</dbReference>
<reference evidence="8" key="1">
    <citation type="journal article" date="2020" name="bioRxiv">
        <title>Comparative genomics of Chlamydomonas.</title>
        <authorList>
            <person name="Craig R.J."/>
            <person name="Hasan A.R."/>
            <person name="Ness R.W."/>
            <person name="Keightley P.D."/>
        </authorList>
    </citation>
    <scope>NUCLEOTIDE SEQUENCE</scope>
    <source>
        <strain evidence="8">CCAP 11/70</strain>
    </source>
</reference>
<dbReference type="FunFam" id="1.10.1170.10:FF:000002">
    <property type="entry name" value="Baculoviral IAP repeat containing 7"/>
    <property type="match status" value="1"/>
</dbReference>
<comment type="caution">
    <text evidence="8">The sequence shown here is derived from an EMBL/GenBank/DDBJ whole genome shotgun (WGS) entry which is preliminary data.</text>
</comment>
<dbReference type="InterPro" id="IPR013083">
    <property type="entry name" value="Znf_RING/FYVE/PHD"/>
</dbReference>
<evidence type="ECO:0000256" key="3">
    <source>
        <dbReference type="ARBA" id="ARBA00022833"/>
    </source>
</evidence>
<feature type="region of interest" description="Disordered" evidence="5">
    <location>
        <begin position="737"/>
        <end position="857"/>
    </location>
</feature>
<keyword evidence="3" id="KW-0862">Zinc</keyword>
<accession>A0A836C599</accession>
<gene>
    <name evidence="8" type="ORF">HYH03_002685</name>
</gene>
<dbReference type="PANTHER" id="PTHR14879:SF5">
    <property type="entry name" value="RING-TYPE DOMAIN-CONTAINING PROTEIN"/>
    <property type="match status" value="1"/>
</dbReference>
<dbReference type="EMBL" id="JAEHOE010000006">
    <property type="protein sequence ID" value="KAG2499753.1"/>
    <property type="molecule type" value="Genomic_DNA"/>
</dbReference>
<feature type="compositionally biased region" description="Gly residues" evidence="5">
    <location>
        <begin position="418"/>
        <end position="427"/>
    </location>
</feature>
<dbReference type="GO" id="GO:0008270">
    <property type="term" value="F:zinc ion binding"/>
    <property type="evidence" value="ECO:0007669"/>
    <property type="project" value="UniProtKB-KW"/>
</dbReference>
<dbReference type="PROSITE" id="PS50089">
    <property type="entry name" value="ZF_RING_2"/>
    <property type="match status" value="1"/>
</dbReference>
<feature type="domain" description="RING-type" evidence="7">
    <location>
        <begin position="923"/>
        <end position="958"/>
    </location>
</feature>
<keyword evidence="2 4" id="KW-0863">Zinc-finger</keyword>
<evidence type="ECO:0000256" key="6">
    <source>
        <dbReference type="SAM" id="SignalP"/>
    </source>
</evidence>
<evidence type="ECO:0000256" key="5">
    <source>
        <dbReference type="SAM" id="MobiDB-lite"/>
    </source>
</evidence>
<keyword evidence="6" id="KW-0732">Signal</keyword>
<keyword evidence="9" id="KW-1185">Reference proteome</keyword>
<keyword evidence="1" id="KW-0479">Metal-binding</keyword>
<dbReference type="PANTHER" id="PTHR14879">
    <property type="entry name" value="CASPASE REGULATOR, RING FINGER DOMAIN-CONTAINING"/>
    <property type="match status" value="1"/>
</dbReference>
<dbReference type="AlphaFoldDB" id="A0A836C599"/>
<dbReference type="SUPFAM" id="SSF57850">
    <property type="entry name" value="RING/U-box"/>
    <property type="match status" value="1"/>
</dbReference>
<dbReference type="Pfam" id="PF23106">
    <property type="entry name" value="EGF_Teneurin"/>
    <property type="match status" value="1"/>
</dbReference>
<feature type="region of interest" description="Disordered" evidence="5">
    <location>
        <begin position="874"/>
        <end position="903"/>
    </location>
</feature>
<organism evidence="8 9">
    <name type="scientific">Edaphochlamys debaryana</name>
    <dbReference type="NCBI Taxonomy" id="47281"/>
    <lineage>
        <taxon>Eukaryota</taxon>
        <taxon>Viridiplantae</taxon>
        <taxon>Chlorophyta</taxon>
        <taxon>core chlorophytes</taxon>
        <taxon>Chlorophyceae</taxon>
        <taxon>CS clade</taxon>
        <taxon>Chlamydomonadales</taxon>
        <taxon>Chlamydomonadales incertae sedis</taxon>
        <taxon>Edaphochlamys</taxon>
    </lineage>
</organism>
<sequence length="971" mass="97149">MTSGFWVVLCCSCWAAQLGRAGAARVALAPTGNAINVKEVIPGPEPRVDLCECEPAAGFPHGLGCEREGWFISNFEFQGTWMGGGGLVPLSRAICCRPCLPGELPRPIHLGNSTAKPVAVVSIGCHPSSGRQYRALSCEPSGSSFMTGFSAAERVNSAAYDEYYPVGQVECCTPAVLLSSGEVWQLKRCDCTTSPTKDCGGLNSNRLLWGFSQWRMTSGGEYIPVAPLECCALCLGDKMHDKTNCEDLNFCSNNGICTLGACECFEGYAGPDCSVRVGGGDDGGTMPWWAMVLVVAGSALFMSFASIAMRYALASIRHPGGPGGGPPGAAGSPGLPGLARPLLLATLDDEGSAGSHDTDEQDLTGFCDDDSCGGGGGGGLGSGHAGSGSTNPPYGSRHHAHRNPHPGPQPGRGRGRRSGLGGEGGVTGSSPAQSSLSASEAIIFQMDDVAQLTPPTQPRNPEPPISEQPEAEHAALLAETSPSNLARANSGHATLAGTLPGSGAGLTPRRSYASLGGGSGDGAAGLTAAVLLSVAGPQSPASVAVAAATSALLQRQGSGRLPAGGDAGGSERGALLRVASGMSLALAAAAEAAPFPLGSVVGLGALTAAAGQQQVAPLGLPLARSSFSLQTGWLEEQATAERHPPDGELLQAWSDAGSGASVPLGSDPGGDVVIPESVSRVGSAAHLASLEHPQQAQHARHAGTGAGAAAGADGLFHAAQRYLTSLTGGSESLACEDQHSSLDWGQGQGPGLAQGYGTQVAPHQGPPTPGSAVTPGSRHATPTYAQQQPRYGRQGSGRQRAWASGSTAAPGVGSDLASPVRGGGGSSARVSTPGYAPAAGDNGSETAASAVSGPSGGAGSVSYVCPDFGSDYGSETPYGPHGGADSTASAPGEGANGGGSASAAAGGAGVGGAGGAGFGVATCAICMEKPIQVALVPCGHANVCRRCSRRLQRCPFCRKEILRRQRLFLST</sequence>
<dbReference type="CDD" id="cd00054">
    <property type="entry name" value="EGF_CA"/>
    <property type="match status" value="1"/>
</dbReference>
<feature type="chain" id="PRO_5032377151" description="RING-type domain-containing protein" evidence="6">
    <location>
        <begin position="24"/>
        <end position="971"/>
    </location>
</feature>
<dbReference type="InterPro" id="IPR000742">
    <property type="entry name" value="EGF"/>
</dbReference>
<dbReference type="OrthoDB" id="5855668at2759"/>
<evidence type="ECO:0000256" key="2">
    <source>
        <dbReference type="ARBA" id="ARBA00022771"/>
    </source>
</evidence>
<feature type="compositionally biased region" description="Gly residues" evidence="5">
    <location>
        <begin position="894"/>
        <end position="903"/>
    </location>
</feature>
<dbReference type="SMART" id="SM00184">
    <property type="entry name" value="RING"/>
    <property type="match status" value="1"/>
</dbReference>
<protein>
    <recommendedName>
        <fullName evidence="7">RING-type domain-containing protein</fullName>
    </recommendedName>
</protein>
<feature type="signal peptide" evidence="6">
    <location>
        <begin position="1"/>
        <end position="23"/>
    </location>
</feature>
<dbReference type="PROSITE" id="PS00022">
    <property type="entry name" value="EGF_1"/>
    <property type="match status" value="1"/>
</dbReference>
<proteinExistence type="predicted"/>